<comment type="caution">
    <text evidence="1">The sequence shown here is derived from an EMBL/GenBank/DDBJ whole genome shotgun (WGS) entry which is preliminary data.</text>
</comment>
<gene>
    <name evidence="1" type="ORF">NDU88_003730</name>
</gene>
<protein>
    <submittedName>
        <fullName evidence="1">Uncharacterized protein</fullName>
    </submittedName>
</protein>
<dbReference type="Proteomes" id="UP001066276">
    <property type="component" value="Chromosome 6"/>
</dbReference>
<evidence type="ECO:0000313" key="2">
    <source>
        <dbReference type="Proteomes" id="UP001066276"/>
    </source>
</evidence>
<organism evidence="1 2">
    <name type="scientific">Pleurodeles waltl</name>
    <name type="common">Iberian ribbed newt</name>
    <dbReference type="NCBI Taxonomy" id="8319"/>
    <lineage>
        <taxon>Eukaryota</taxon>
        <taxon>Metazoa</taxon>
        <taxon>Chordata</taxon>
        <taxon>Craniata</taxon>
        <taxon>Vertebrata</taxon>
        <taxon>Euteleostomi</taxon>
        <taxon>Amphibia</taxon>
        <taxon>Batrachia</taxon>
        <taxon>Caudata</taxon>
        <taxon>Salamandroidea</taxon>
        <taxon>Salamandridae</taxon>
        <taxon>Pleurodelinae</taxon>
        <taxon>Pleurodeles</taxon>
    </lineage>
</organism>
<accession>A0AAV7QAH5</accession>
<name>A0AAV7QAH5_PLEWA</name>
<evidence type="ECO:0000313" key="1">
    <source>
        <dbReference type="EMBL" id="KAJ1137318.1"/>
    </source>
</evidence>
<feature type="non-terminal residue" evidence="1">
    <location>
        <position position="62"/>
    </location>
</feature>
<keyword evidence="2" id="KW-1185">Reference proteome</keyword>
<dbReference type="EMBL" id="JANPWB010000010">
    <property type="protein sequence ID" value="KAJ1137318.1"/>
    <property type="molecule type" value="Genomic_DNA"/>
</dbReference>
<feature type="non-terminal residue" evidence="1">
    <location>
        <position position="1"/>
    </location>
</feature>
<sequence>GVPVQGFFPLGFFLWDSFRRALTVVAYYCQQHRGYRKGSPLPRSEQDLQELRPHIIPLRYQR</sequence>
<proteinExistence type="predicted"/>
<dbReference type="AlphaFoldDB" id="A0AAV7QAH5"/>
<reference evidence="1" key="1">
    <citation type="journal article" date="2022" name="bioRxiv">
        <title>Sequencing and chromosome-scale assembly of the giantPleurodeles waltlgenome.</title>
        <authorList>
            <person name="Brown T."/>
            <person name="Elewa A."/>
            <person name="Iarovenko S."/>
            <person name="Subramanian E."/>
            <person name="Araus A.J."/>
            <person name="Petzold A."/>
            <person name="Susuki M."/>
            <person name="Suzuki K.-i.T."/>
            <person name="Hayashi T."/>
            <person name="Toyoda A."/>
            <person name="Oliveira C."/>
            <person name="Osipova E."/>
            <person name="Leigh N.D."/>
            <person name="Simon A."/>
            <person name="Yun M.H."/>
        </authorList>
    </citation>
    <scope>NUCLEOTIDE SEQUENCE</scope>
    <source>
        <strain evidence="1">20211129_DDA</strain>
        <tissue evidence="1">Liver</tissue>
    </source>
</reference>